<organism evidence="2">
    <name type="scientific">Thermodesulfobium narugense</name>
    <dbReference type="NCBI Taxonomy" id="184064"/>
    <lineage>
        <taxon>Bacteria</taxon>
        <taxon>Pseudomonadati</taxon>
        <taxon>Thermodesulfobiota</taxon>
        <taxon>Thermodesulfobiia</taxon>
        <taxon>Thermodesulfobiales</taxon>
        <taxon>Thermodesulfobiaceae</taxon>
        <taxon>Thermodesulfobium</taxon>
    </lineage>
</organism>
<comment type="caution">
    <text evidence="2">The sequence shown here is derived from an EMBL/GenBank/DDBJ whole genome shotgun (WGS) entry which is preliminary data.</text>
</comment>
<dbReference type="Pfam" id="PF25583">
    <property type="entry name" value="WCX"/>
    <property type="match status" value="1"/>
</dbReference>
<evidence type="ECO:0000313" key="2">
    <source>
        <dbReference type="EMBL" id="HHI66011.1"/>
    </source>
</evidence>
<sequence length="424" mass="49799">MPKEDRQKILKFLKLIFLEKGMNSKESLIKFFGSIGSLESTLRKIRKIKLKSENSPSIGLKSKQYLYNSDLVLDEYLGILISGQIKKTETMRYSKIIEFLMKDNLSIDEITDKLNDSLCQDKNSYIDSRTVRNYINVLINEGFIEKTKDKRYTRYKLKKGLDSLTDNLLIKLYLFVDFFSNAGLLVTRSLIIRYLLEKSLDSVKIKRIKNIICYKHSKPIRVLDELNILYILSLLENKKNFLLELTLLPKHKDKALKKIKVIPQLFLFDYHLARWYLITEGTTKRILVDRILELKKITKEFDILINSIESRLNKLKKSWLVEEDAKEKEIVIEFYFDSSTSSKNFILNRVKKEAKNAKIEIIDKNSFILKMITRDINEIKPWVRSFGSSAQVLEPRSLRDSLIEEFTDLETIYESVISETNNDI</sequence>
<reference evidence="2" key="1">
    <citation type="journal article" date="2020" name="mSystems">
        <title>Genome- and Community-Level Interaction Insights into Carbon Utilization and Element Cycling Functions of Hydrothermarchaeota in Hydrothermal Sediment.</title>
        <authorList>
            <person name="Zhou Z."/>
            <person name="Liu Y."/>
            <person name="Xu W."/>
            <person name="Pan J."/>
            <person name="Luo Z.H."/>
            <person name="Li M."/>
        </authorList>
    </citation>
    <scope>NUCLEOTIDE SEQUENCE [LARGE SCALE GENOMIC DNA]</scope>
    <source>
        <strain evidence="2">SpSt-1019</strain>
    </source>
</reference>
<dbReference type="AlphaFoldDB" id="A0A7C5PHC2"/>
<dbReference type="InterPro" id="IPR057727">
    <property type="entry name" value="WCX_dom"/>
</dbReference>
<evidence type="ECO:0000259" key="1">
    <source>
        <dbReference type="Pfam" id="PF25583"/>
    </source>
</evidence>
<accession>A0A7C5PHC2</accession>
<protein>
    <submittedName>
        <fullName evidence="2">WYL domain-containing transcriptional regulator</fullName>
    </submittedName>
</protein>
<proteinExistence type="predicted"/>
<dbReference type="SUPFAM" id="SSF46785">
    <property type="entry name" value="Winged helix' DNA-binding domain"/>
    <property type="match status" value="1"/>
</dbReference>
<name>A0A7C5PHC2_9BACT</name>
<gene>
    <name evidence="2" type="ORF">ENL70_05645</name>
</gene>
<dbReference type="Gene3D" id="1.10.10.10">
    <property type="entry name" value="Winged helix-like DNA-binding domain superfamily/Winged helix DNA-binding domain"/>
    <property type="match status" value="1"/>
</dbReference>
<dbReference type="InterPro" id="IPR036390">
    <property type="entry name" value="WH_DNA-bd_sf"/>
</dbReference>
<dbReference type="InterPro" id="IPR036388">
    <property type="entry name" value="WH-like_DNA-bd_sf"/>
</dbReference>
<dbReference type="EMBL" id="DRUY01000187">
    <property type="protein sequence ID" value="HHI66011.1"/>
    <property type="molecule type" value="Genomic_DNA"/>
</dbReference>
<feature type="domain" description="WCX" evidence="1">
    <location>
        <begin position="348"/>
        <end position="406"/>
    </location>
</feature>